<protein>
    <submittedName>
        <fullName evidence="1">Uncharacterized protein</fullName>
    </submittedName>
</protein>
<name>A0A8S5NWI2_9CAUD</name>
<reference evidence="1" key="1">
    <citation type="journal article" date="2021" name="Proc. Natl. Acad. Sci. U.S.A.">
        <title>A Catalog of Tens of Thousands of Viruses from Human Metagenomes Reveals Hidden Associations with Chronic Diseases.</title>
        <authorList>
            <person name="Tisza M.J."/>
            <person name="Buck C.B."/>
        </authorList>
    </citation>
    <scope>NUCLEOTIDE SEQUENCE</scope>
    <source>
        <strain evidence="1">CtPT18</strain>
    </source>
</reference>
<accession>A0A8S5NWI2</accession>
<dbReference type="EMBL" id="BK015266">
    <property type="protein sequence ID" value="DAD98740.1"/>
    <property type="molecule type" value="Genomic_DNA"/>
</dbReference>
<evidence type="ECO:0000313" key="1">
    <source>
        <dbReference type="EMBL" id="DAD98740.1"/>
    </source>
</evidence>
<organism evidence="1">
    <name type="scientific">Myoviridae sp. ctPT18</name>
    <dbReference type="NCBI Taxonomy" id="2825098"/>
    <lineage>
        <taxon>Viruses</taxon>
        <taxon>Duplodnaviria</taxon>
        <taxon>Heunggongvirae</taxon>
        <taxon>Uroviricota</taxon>
        <taxon>Caudoviricetes</taxon>
    </lineage>
</organism>
<sequence length="107" mass="12273">MVEQDLTLHAGQDFSISYVVPPESDMDLSQYKGACKIRKRPYDNMILELHSVVESKQVRFYISGQESAEKKIKGGDYIYDAFLYNDDHWLKIGQGTITIVPDISMHD</sequence>
<proteinExistence type="predicted"/>